<dbReference type="EMBL" id="VKKY01000002">
    <property type="protein sequence ID" value="KAA3438234.1"/>
    <property type="molecule type" value="Genomic_DNA"/>
</dbReference>
<organism evidence="1 2">
    <name type="scientific">Rufibacter hautae</name>
    <dbReference type="NCBI Taxonomy" id="2595005"/>
    <lineage>
        <taxon>Bacteria</taxon>
        <taxon>Pseudomonadati</taxon>
        <taxon>Bacteroidota</taxon>
        <taxon>Cytophagia</taxon>
        <taxon>Cytophagales</taxon>
        <taxon>Hymenobacteraceae</taxon>
        <taxon>Rufibacter</taxon>
    </lineage>
</organism>
<dbReference type="AlphaFoldDB" id="A0A5B6TG64"/>
<reference evidence="1 2" key="1">
    <citation type="submission" date="2019-07" db="EMBL/GenBank/DDBJ databases">
        <title>Rufibacter sp. nov., isolated from lake sediment.</title>
        <authorList>
            <person name="Qu J.-H."/>
        </authorList>
    </citation>
    <scope>NUCLEOTIDE SEQUENCE [LARGE SCALE GENOMIC DNA]</scope>
    <source>
        <strain evidence="1 2">NBS58-1</strain>
    </source>
</reference>
<dbReference type="OrthoDB" id="799083at2"/>
<proteinExistence type="predicted"/>
<dbReference type="Proteomes" id="UP000324133">
    <property type="component" value="Unassembled WGS sequence"/>
</dbReference>
<comment type="caution">
    <text evidence="1">The sequence shown here is derived from an EMBL/GenBank/DDBJ whole genome shotgun (WGS) entry which is preliminary data.</text>
</comment>
<sequence>MVIKDFYKIFIHPILSKMKLKSLIPLVLLACFQFSCLQEEEDKDRFTVEGFIKDDVNHQPVPEVDILVMAMTPGGLFGGSQESVGTGKTDARGYYNIKIKANEGAERLDFHVNGDYSFQEYAYMTRSLYTKDLNRSRSNHYDLPISPATLLKIKFKNTHPYSDAVLFYFGHTSTGNGAPLPKAETVNCGTVLMTEAGTYIGKDVCGVHTSWTLADRNTTIYWTVRKNGVYTQKSEKVLAQRGKAYEFTIEY</sequence>
<protein>
    <submittedName>
        <fullName evidence="1">Uncharacterized protein</fullName>
    </submittedName>
</protein>
<gene>
    <name evidence="1" type="ORF">FOA19_13310</name>
</gene>
<dbReference type="RefSeq" id="WP_149091293.1">
    <property type="nucleotide sequence ID" value="NZ_VKKY01000002.1"/>
</dbReference>
<name>A0A5B6TG64_9BACT</name>
<evidence type="ECO:0000313" key="1">
    <source>
        <dbReference type="EMBL" id="KAA3438234.1"/>
    </source>
</evidence>
<keyword evidence="2" id="KW-1185">Reference proteome</keyword>
<evidence type="ECO:0000313" key="2">
    <source>
        <dbReference type="Proteomes" id="UP000324133"/>
    </source>
</evidence>
<accession>A0A5B6TG64</accession>